<evidence type="ECO:0000256" key="1">
    <source>
        <dbReference type="SAM" id="Phobius"/>
    </source>
</evidence>
<keyword evidence="1" id="KW-1133">Transmembrane helix</keyword>
<sequence>MSTMRLMLEVLIPFATGGSAILLIRQPLRELLSELCGSHQRTTFWCRVLYLQLLGLPLLASLYFEHPDMTAGADEVLQRALLLSLSAVLLGLLFFTQRLLKMIPGNATATGVPAKPLVSGAAAVNGA</sequence>
<proteinExistence type="predicted"/>
<protein>
    <submittedName>
        <fullName evidence="2">Uncharacterized protein</fullName>
    </submittedName>
</protein>
<reference evidence="2" key="1">
    <citation type="submission" date="2021-04" db="EMBL/GenBank/DDBJ databases">
        <title>novel species isolated from subtropical streams in China.</title>
        <authorList>
            <person name="Lu H."/>
        </authorList>
    </citation>
    <scope>NUCLEOTIDE SEQUENCE</scope>
    <source>
        <strain evidence="2">LFS511W</strain>
    </source>
</reference>
<keyword evidence="1" id="KW-0812">Transmembrane</keyword>
<accession>A0A941DJ58</accession>
<keyword evidence="1" id="KW-0472">Membrane</keyword>
<name>A0A941DJ58_9BURK</name>
<keyword evidence="3" id="KW-1185">Reference proteome</keyword>
<gene>
    <name evidence="2" type="ORF">KDM89_00045</name>
</gene>
<evidence type="ECO:0000313" key="2">
    <source>
        <dbReference type="EMBL" id="MBR7780514.1"/>
    </source>
</evidence>
<feature type="transmembrane region" description="Helical" evidence="1">
    <location>
        <begin position="44"/>
        <end position="64"/>
    </location>
</feature>
<feature type="transmembrane region" description="Helical" evidence="1">
    <location>
        <begin position="76"/>
        <end position="95"/>
    </location>
</feature>
<dbReference type="EMBL" id="JAGSPN010000001">
    <property type="protein sequence ID" value="MBR7780514.1"/>
    <property type="molecule type" value="Genomic_DNA"/>
</dbReference>
<evidence type="ECO:0000313" key="3">
    <source>
        <dbReference type="Proteomes" id="UP000680067"/>
    </source>
</evidence>
<dbReference type="AlphaFoldDB" id="A0A941DJ58"/>
<organism evidence="2 3">
    <name type="scientific">Undibacterium luofuense</name>
    <dbReference type="NCBI Taxonomy" id="2828733"/>
    <lineage>
        <taxon>Bacteria</taxon>
        <taxon>Pseudomonadati</taxon>
        <taxon>Pseudomonadota</taxon>
        <taxon>Betaproteobacteria</taxon>
        <taxon>Burkholderiales</taxon>
        <taxon>Oxalobacteraceae</taxon>
        <taxon>Undibacterium</taxon>
    </lineage>
</organism>
<dbReference type="RefSeq" id="WP_212685921.1">
    <property type="nucleotide sequence ID" value="NZ_JAGSPN010000001.1"/>
</dbReference>
<comment type="caution">
    <text evidence="2">The sequence shown here is derived from an EMBL/GenBank/DDBJ whole genome shotgun (WGS) entry which is preliminary data.</text>
</comment>
<feature type="transmembrane region" description="Helical" evidence="1">
    <location>
        <begin position="6"/>
        <end position="24"/>
    </location>
</feature>
<dbReference type="Proteomes" id="UP000680067">
    <property type="component" value="Unassembled WGS sequence"/>
</dbReference>